<dbReference type="PANTHER" id="PTHR46732:SF8">
    <property type="entry name" value="ATP-DEPENDENT PROTEASE LA (LON) DOMAIN PROTEIN"/>
    <property type="match status" value="1"/>
</dbReference>
<keyword evidence="3" id="KW-1185">Reference proteome</keyword>
<dbReference type="Gene3D" id="2.30.130.40">
    <property type="entry name" value="LON domain-like"/>
    <property type="match status" value="1"/>
</dbReference>
<dbReference type="InterPro" id="IPR046336">
    <property type="entry name" value="Lon_prtase_N_sf"/>
</dbReference>
<dbReference type="SMART" id="SM00464">
    <property type="entry name" value="LON"/>
    <property type="match status" value="1"/>
</dbReference>
<comment type="caution">
    <text evidence="2">The sequence shown here is derived from an EMBL/GenBank/DDBJ whole genome shotgun (WGS) entry which is preliminary data.</text>
</comment>
<feature type="domain" description="Lon N-terminal" evidence="1">
    <location>
        <begin position="15"/>
        <end position="207"/>
    </location>
</feature>
<dbReference type="PROSITE" id="PS51787">
    <property type="entry name" value="LON_N"/>
    <property type="match status" value="1"/>
</dbReference>
<dbReference type="EMBL" id="BSOY01000109">
    <property type="protein sequence ID" value="GLS02774.1"/>
    <property type="molecule type" value="Genomic_DNA"/>
</dbReference>
<dbReference type="Pfam" id="PF02190">
    <property type="entry name" value="LON_substr_bdg"/>
    <property type="match status" value="1"/>
</dbReference>
<dbReference type="RefSeq" id="WP_284223685.1">
    <property type="nucleotide sequence ID" value="NZ_BSOY01000109.1"/>
</dbReference>
<dbReference type="SUPFAM" id="SSF88697">
    <property type="entry name" value="PUA domain-like"/>
    <property type="match status" value="1"/>
</dbReference>
<reference evidence="3" key="1">
    <citation type="journal article" date="2019" name="Int. J. Syst. Evol. Microbiol.">
        <title>The Global Catalogue of Microorganisms (GCM) 10K type strain sequencing project: providing services to taxonomists for standard genome sequencing and annotation.</title>
        <authorList>
            <consortium name="The Broad Institute Genomics Platform"/>
            <consortium name="The Broad Institute Genome Sequencing Center for Infectious Disease"/>
            <person name="Wu L."/>
            <person name="Ma J."/>
        </authorList>
    </citation>
    <scope>NUCLEOTIDE SEQUENCE [LARGE SCALE GENOMIC DNA]</scope>
    <source>
        <strain evidence="3">NBRC 110107</strain>
    </source>
</reference>
<evidence type="ECO:0000313" key="3">
    <source>
        <dbReference type="Proteomes" id="UP001156921"/>
    </source>
</evidence>
<gene>
    <name evidence="2" type="ORF">GCM10007859_28050</name>
</gene>
<sequence>MAQGYVKAADLPQVIPVFPLPGAILLPRGQLPLNIFEPRYLNMIDDAMAGDRIIGMIQPQGGPQRLPGLSPIGCAGRITSYAETSDGRYLITLTGCARFRLGGEIPARTPYRQIRADFAPFEADLSAPPVDDVGLDRDGLLDALRAYLETRGLDIDWDTAETAPPEALINSLSMALPFDPPEKQALLEAASLTDRSAVLTALLTIDAATDGDGEAPSMQ</sequence>
<dbReference type="PANTHER" id="PTHR46732">
    <property type="entry name" value="ATP-DEPENDENT PROTEASE LA (LON) DOMAIN PROTEIN"/>
    <property type="match status" value="1"/>
</dbReference>
<name>A0ABQ6BM93_9CAUL</name>
<evidence type="ECO:0000313" key="2">
    <source>
        <dbReference type="EMBL" id="GLS02774.1"/>
    </source>
</evidence>
<dbReference type="InterPro" id="IPR003111">
    <property type="entry name" value="Lon_prtase_N"/>
</dbReference>
<organism evidence="2 3">
    <name type="scientific">Brevundimonas denitrificans</name>
    <dbReference type="NCBI Taxonomy" id="1443434"/>
    <lineage>
        <taxon>Bacteria</taxon>
        <taxon>Pseudomonadati</taxon>
        <taxon>Pseudomonadota</taxon>
        <taxon>Alphaproteobacteria</taxon>
        <taxon>Caulobacterales</taxon>
        <taxon>Caulobacteraceae</taxon>
        <taxon>Brevundimonas</taxon>
    </lineage>
</organism>
<keyword evidence="2" id="KW-0378">Hydrolase</keyword>
<dbReference type="Proteomes" id="UP001156921">
    <property type="component" value="Unassembled WGS sequence"/>
</dbReference>
<proteinExistence type="predicted"/>
<dbReference type="GO" id="GO:0008233">
    <property type="term" value="F:peptidase activity"/>
    <property type="evidence" value="ECO:0007669"/>
    <property type="project" value="UniProtKB-KW"/>
</dbReference>
<dbReference type="InterPro" id="IPR015947">
    <property type="entry name" value="PUA-like_sf"/>
</dbReference>
<evidence type="ECO:0000259" key="1">
    <source>
        <dbReference type="PROSITE" id="PS51787"/>
    </source>
</evidence>
<accession>A0ABQ6BM93</accession>
<protein>
    <submittedName>
        <fullName evidence="2">ATP-dependent protease</fullName>
    </submittedName>
</protein>
<keyword evidence="2" id="KW-0645">Protease</keyword>
<dbReference type="GO" id="GO:0006508">
    <property type="term" value="P:proteolysis"/>
    <property type="evidence" value="ECO:0007669"/>
    <property type="project" value="UniProtKB-KW"/>
</dbReference>